<dbReference type="KEGG" id="cbw:RR42_m2462"/>
<dbReference type="Proteomes" id="UP000031843">
    <property type="component" value="Chromosome main"/>
</dbReference>
<reference evidence="1 2" key="1">
    <citation type="journal article" date="2015" name="Genome Announc.">
        <title>Complete Genome Sequence of Cupriavidus basilensis 4G11, Isolated from the Oak Ridge Field Research Center Site.</title>
        <authorList>
            <person name="Ray J."/>
            <person name="Waters R.J."/>
            <person name="Skerker J.M."/>
            <person name="Kuehl J.V."/>
            <person name="Price M.N."/>
            <person name="Huang J."/>
            <person name="Chakraborty R."/>
            <person name="Arkin A.P."/>
            <person name="Deutschbauer A."/>
        </authorList>
    </citation>
    <scope>NUCLEOTIDE SEQUENCE [LARGE SCALE GENOMIC DNA]</scope>
    <source>
        <strain evidence="1">4G11</strain>
    </source>
</reference>
<gene>
    <name evidence="1" type="ORF">RR42_m2462</name>
</gene>
<organism evidence="1 2">
    <name type="scientific">Cupriavidus basilensis</name>
    <dbReference type="NCBI Taxonomy" id="68895"/>
    <lineage>
        <taxon>Bacteria</taxon>
        <taxon>Pseudomonadati</taxon>
        <taxon>Pseudomonadota</taxon>
        <taxon>Betaproteobacteria</taxon>
        <taxon>Burkholderiales</taxon>
        <taxon>Burkholderiaceae</taxon>
        <taxon>Cupriavidus</taxon>
    </lineage>
</organism>
<sequence>MEACATLAQAASATTPAAARSEEMRATDVMAFLAMKPGSI</sequence>
<evidence type="ECO:0000313" key="1">
    <source>
        <dbReference type="EMBL" id="AJG19854.1"/>
    </source>
</evidence>
<protein>
    <submittedName>
        <fullName evidence="1">Uncharacterized protein</fullName>
    </submittedName>
</protein>
<name>A0A0C4YCH5_9BURK</name>
<evidence type="ECO:0000313" key="2">
    <source>
        <dbReference type="Proteomes" id="UP000031843"/>
    </source>
</evidence>
<dbReference type="AlphaFoldDB" id="A0A0C4YCH5"/>
<keyword evidence="2" id="KW-1185">Reference proteome</keyword>
<proteinExistence type="predicted"/>
<accession>A0A0C4YCH5</accession>
<dbReference type="EMBL" id="CP010536">
    <property type="protein sequence ID" value="AJG19854.1"/>
    <property type="molecule type" value="Genomic_DNA"/>
</dbReference>